<feature type="signal peptide" evidence="7">
    <location>
        <begin position="1"/>
        <end position="24"/>
    </location>
</feature>
<feature type="chain" id="PRO_5045730521" description="glycerophosphodiester phosphodiesterase" evidence="7">
    <location>
        <begin position="25"/>
        <end position="333"/>
    </location>
</feature>
<dbReference type="PANTHER" id="PTHR43620:SF7">
    <property type="entry name" value="GLYCEROPHOSPHODIESTER PHOSPHODIESTERASE GDPD5-RELATED"/>
    <property type="match status" value="1"/>
</dbReference>
<gene>
    <name evidence="9" type="primary">glpQ</name>
    <name evidence="9" type="ORF">ACFOEW_05460</name>
</gene>
<evidence type="ECO:0000256" key="3">
    <source>
        <dbReference type="ARBA" id="ARBA00022729"/>
    </source>
</evidence>
<protein>
    <recommendedName>
        <fullName evidence="2">glycerophosphodiester phosphodiesterase</fullName>
        <ecNumber evidence="2">3.1.4.46</ecNumber>
    </recommendedName>
</protein>
<dbReference type="Gene3D" id="3.20.20.190">
    <property type="entry name" value="Phosphatidylinositol (PI) phosphodiesterase"/>
    <property type="match status" value="1"/>
</dbReference>
<comment type="catalytic activity">
    <reaction evidence="6">
        <text>a sn-glycero-3-phosphodiester + H2O = an alcohol + sn-glycerol 3-phosphate + H(+)</text>
        <dbReference type="Rhea" id="RHEA:12969"/>
        <dbReference type="ChEBI" id="CHEBI:15377"/>
        <dbReference type="ChEBI" id="CHEBI:15378"/>
        <dbReference type="ChEBI" id="CHEBI:30879"/>
        <dbReference type="ChEBI" id="CHEBI:57597"/>
        <dbReference type="ChEBI" id="CHEBI:83408"/>
        <dbReference type="EC" id="3.1.4.46"/>
    </reaction>
</comment>
<comment type="caution">
    <text evidence="9">The sequence shown here is derived from an EMBL/GenBank/DDBJ whole genome shotgun (WGS) entry which is preliminary data.</text>
</comment>
<feature type="domain" description="GP-PDE" evidence="8">
    <location>
        <begin position="25"/>
        <end position="330"/>
    </location>
</feature>
<dbReference type="NCBIfam" id="NF008354">
    <property type="entry name" value="PRK11143.1"/>
    <property type="match status" value="1"/>
</dbReference>
<keyword evidence="4" id="KW-0319">Glycerol metabolism</keyword>
<dbReference type="InterPro" id="IPR017946">
    <property type="entry name" value="PLC-like_Pdiesterase_TIM-brl"/>
</dbReference>
<proteinExistence type="inferred from homology"/>
<sequence>MLKLSLKTLRILSLTALVSFQSMAFDIIAHRGASGYLPEHTLASTAMAYAQQPDYIEQDLVMTSDGHLVVLHDIHLETVTNVETVFPNRHREDGRYYALDFTLAELRLLNVHERTDAKGKQVYPNRYQGNGQFTVATFEEHISTILSLNATTGGSVGLYAEIKSPAWHREQGVDISKAVLEVLREHHLDDASANIYIQCFDFEEIKRLRRTLGAKVKLIQLIAENSWQETPTDYDALKTEAGMQEVSRYVQGIGPWLGHVTRYEQNQPTTELTTWVQAAQQAGLLIHPYTFRTDALPPGISASQLLMLMVKKWQFDGVFTDQVPPVKRFLQSQ</sequence>
<comment type="similarity">
    <text evidence="1">Belongs to the glycerophosphoryl diester phosphodiesterase family.</text>
</comment>
<keyword evidence="3 7" id="KW-0732">Signal</keyword>
<dbReference type="InterPro" id="IPR030395">
    <property type="entry name" value="GP_PDE_dom"/>
</dbReference>
<dbReference type="SUPFAM" id="SSF51695">
    <property type="entry name" value="PLC-like phosphodiesterases"/>
    <property type="match status" value="1"/>
</dbReference>
<keyword evidence="5 9" id="KW-0378">Hydrolase</keyword>
<dbReference type="PANTHER" id="PTHR43620">
    <property type="entry name" value="GLYCEROPHOSPHORYL DIESTER PHOSPHODIESTERASE"/>
    <property type="match status" value="1"/>
</dbReference>
<accession>A0ABV7JYL4</accession>
<evidence type="ECO:0000256" key="4">
    <source>
        <dbReference type="ARBA" id="ARBA00022798"/>
    </source>
</evidence>
<evidence type="ECO:0000256" key="7">
    <source>
        <dbReference type="SAM" id="SignalP"/>
    </source>
</evidence>
<evidence type="ECO:0000259" key="8">
    <source>
        <dbReference type="PROSITE" id="PS51704"/>
    </source>
</evidence>
<evidence type="ECO:0000313" key="9">
    <source>
        <dbReference type="EMBL" id="MFC3201261.1"/>
    </source>
</evidence>
<dbReference type="Pfam" id="PF03009">
    <property type="entry name" value="GDPD"/>
    <property type="match status" value="1"/>
</dbReference>
<evidence type="ECO:0000256" key="6">
    <source>
        <dbReference type="ARBA" id="ARBA00047512"/>
    </source>
</evidence>
<evidence type="ECO:0000256" key="5">
    <source>
        <dbReference type="ARBA" id="ARBA00022801"/>
    </source>
</evidence>
<dbReference type="EC" id="3.1.4.46" evidence="2"/>
<organism evidence="9 10">
    <name type="scientific">Alteromonas oceani</name>
    <dbReference type="NCBI Taxonomy" id="2071609"/>
    <lineage>
        <taxon>Bacteria</taxon>
        <taxon>Pseudomonadati</taxon>
        <taxon>Pseudomonadota</taxon>
        <taxon>Gammaproteobacteria</taxon>
        <taxon>Alteromonadales</taxon>
        <taxon>Alteromonadaceae</taxon>
        <taxon>Alteromonas/Salinimonas group</taxon>
        <taxon>Alteromonas</taxon>
    </lineage>
</organism>
<keyword evidence="10" id="KW-1185">Reference proteome</keyword>
<evidence type="ECO:0000256" key="2">
    <source>
        <dbReference type="ARBA" id="ARBA00012247"/>
    </source>
</evidence>
<dbReference type="EMBL" id="JBHRSX010000013">
    <property type="protein sequence ID" value="MFC3201261.1"/>
    <property type="molecule type" value="Genomic_DNA"/>
</dbReference>
<evidence type="ECO:0000256" key="1">
    <source>
        <dbReference type="ARBA" id="ARBA00007277"/>
    </source>
</evidence>
<dbReference type="RefSeq" id="WP_123325108.1">
    <property type="nucleotide sequence ID" value="NZ_JBHRSX010000013.1"/>
</dbReference>
<dbReference type="Proteomes" id="UP001595477">
    <property type="component" value="Unassembled WGS sequence"/>
</dbReference>
<reference evidence="10" key="1">
    <citation type="journal article" date="2019" name="Int. J. Syst. Evol. Microbiol.">
        <title>The Global Catalogue of Microorganisms (GCM) 10K type strain sequencing project: providing services to taxonomists for standard genome sequencing and annotation.</title>
        <authorList>
            <consortium name="The Broad Institute Genomics Platform"/>
            <consortium name="The Broad Institute Genome Sequencing Center for Infectious Disease"/>
            <person name="Wu L."/>
            <person name="Ma J."/>
        </authorList>
    </citation>
    <scope>NUCLEOTIDE SEQUENCE [LARGE SCALE GENOMIC DNA]</scope>
    <source>
        <strain evidence="10">KCTC 52449</strain>
    </source>
</reference>
<dbReference type="GO" id="GO:0008889">
    <property type="term" value="F:glycerophosphodiester phosphodiesterase activity"/>
    <property type="evidence" value="ECO:0007669"/>
    <property type="project" value="UniProtKB-EC"/>
</dbReference>
<evidence type="ECO:0000313" key="10">
    <source>
        <dbReference type="Proteomes" id="UP001595477"/>
    </source>
</evidence>
<name>A0ABV7JYL4_9ALTE</name>
<dbReference type="PROSITE" id="PS51704">
    <property type="entry name" value="GP_PDE"/>
    <property type="match status" value="1"/>
</dbReference>